<keyword evidence="2" id="KW-1185">Reference proteome</keyword>
<sequence length="347" mass="42052">MRIINYDPIIRRAWREYDSSRRVLSITDISAKVSTNHVFRVKLENDDMVIAKLSYFGRFEHFLEDHSLINALSTNLPEPYSNFLARSLTKHNQLYTYRHKDQFIDAWVVFYNPISVKERLPRIQPEENIRAMGRELAKFHKACFKIRNVLPGWSKTIKYDIYHLMEIIKTDLGRFEYRLHLDDIKHQCVLLLENMDRLKADSFPAIPVFVDWNIGNFSVDENLHFYSRWDYDWFRMSSRILDFYFFSRVCSTIGDRTVFSYLIDPLMEDRFMWFLEEYHQIYPLTRPEVLFMKEAYRFFILNYVIKDGRYFFHEIYASKLQLEAFNTYFPLIDLRFNPDKILSTLQL</sequence>
<proteinExistence type="predicted"/>
<dbReference type="STRING" id="1075417.SAMN05421823_109148"/>
<dbReference type="SUPFAM" id="SSF56112">
    <property type="entry name" value="Protein kinase-like (PK-like)"/>
    <property type="match status" value="1"/>
</dbReference>
<accession>A0A1G9PC74</accession>
<protein>
    <recommendedName>
        <fullName evidence="3">Ser/Thr protein kinase RdoA involved in Cpx stress response, MazF antagonist</fullName>
    </recommendedName>
</protein>
<dbReference type="InterPro" id="IPR011009">
    <property type="entry name" value="Kinase-like_dom_sf"/>
</dbReference>
<dbReference type="EMBL" id="FNFO01000009">
    <property type="protein sequence ID" value="SDL96358.1"/>
    <property type="molecule type" value="Genomic_DNA"/>
</dbReference>
<dbReference type="AlphaFoldDB" id="A0A1G9PC74"/>
<dbReference type="RefSeq" id="WP_089685673.1">
    <property type="nucleotide sequence ID" value="NZ_FNFO01000009.1"/>
</dbReference>
<organism evidence="1 2">
    <name type="scientific">Catalinimonas alkaloidigena</name>
    <dbReference type="NCBI Taxonomy" id="1075417"/>
    <lineage>
        <taxon>Bacteria</taxon>
        <taxon>Pseudomonadati</taxon>
        <taxon>Bacteroidota</taxon>
        <taxon>Cytophagia</taxon>
        <taxon>Cytophagales</taxon>
        <taxon>Catalimonadaceae</taxon>
        <taxon>Catalinimonas</taxon>
    </lineage>
</organism>
<name>A0A1G9PC74_9BACT</name>
<dbReference type="OrthoDB" id="1112892at2"/>
<evidence type="ECO:0000313" key="2">
    <source>
        <dbReference type="Proteomes" id="UP000198510"/>
    </source>
</evidence>
<reference evidence="1 2" key="1">
    <citation type="submission" date="2016-10" db="EMBL/GenBank/DDBJ databases">
        <authorList>
            <person name="de Groot N.N."/>
        </authorList>
    </citation>
    <scope>NUCLEOTIDE SEQUENCE [LARGE SCALE GENOMIC DNA]</scope>
    <source>
        <strain evidence="1 2">DSM 25186</strain>
    </source>
</reference>
<evidence type="ECO:0008006" key="3">
    <source>
        <dbReference type="Google" id="ProtNLM"/>
    </source>
</evidence>
<evidence type="ECO:0000313" key="1">
    <source>
        <dbReference type="EMBL" id="SDL96358.1"/>
    </source>
</evidence>
<dbReference type="Proteomes" id="UP000198510">
    <property type="component" value="Unassembled WGS sequence"/>
</dbReference>
<gene>
    <name evidence="1" type="ORF">SAMN05421823_109148</name>
</gene>